<sequence length="310" mass="35520">MMKSLQDVSCNGDAGIDTCGPFTNSQPKPESLIHLPVHDEDNEVTILKRLNDLRLAQVKHFDMNSKRLTNLADGVEVSDLVNLNVLTNGIASIFIKMNDFMKTAYMKIASLLKKSEKGDFNIEAKLLTNVEDASLDGDVVNLIRLKDFVHKMEKVIESTEPGPRGEGHDLAEDTYNYDLNEKRMKNVADPMNSFDLMNYRTLRTETQKEFDAIKHKQEKLLKTVEKELRALFDKSTSIISQLKLEVAVIDERYTNTQAISRVPPDPKSLPQLKQYMHKDGKKYYLHKIGGTYLNPQYYYLEDKNQQQQSE</sequence>
<protein>
    <submittedName>
        <fullName evidence="1">Uncharacterized protein</fullName>
    </submittedName>
</protein>
<keyword evidence="2" id="KW-1185">Reference proteome</keyword>
<reference evidence="1 2" key="1">
    <citation type="journal article" date="2024" name="bioRxiv">
        <title>A reference genome for Trichogramma kaykai: A tiny desert-dwelling parasitoid wasp with competing sex-ratio distorters.</title>
        <authorList>
            <person name="Culotta J."/>
            <person name="Lindsey A.R."/>
        </authorList>
    </citation>
    <scope>NUCLEOTIDE SEQUENCE [LARGE SCALE GENOMIC DNA]</scope>
    <source>
        <strain evidence="1 2">KSX58</strain>
    </source>
</reference>
<evidence type="ECO:0000313" key="2">
    <source>
        <dbReference type="Proteomes" id="UP001627154"/>
    </source>
</evidence>
<comment type="caution">
    <text evidence="1">The sequence shown here is derived from an EMBL/GenBank/DDBJ whole genome shotgun (WGS) entry which is preliminary data.</text>
</comment>
<name>A0ABD2W297_9HYME</name>
<gene>
    <name evidence="1" type="ORF">TKK_017877</name>
</gene>
<dbReference type="EMBL" id="JBJJXI010000145">
    <property type="protein sequence ID" value="KAL3386681.1"/>
    <property type="molecule type" value="Genomic_DNA"/>
</dbReference>
<organism evidence="1 2">
    <name type="scientific">Trichogramma kaykai</name>
    <dbReference type="NCBI Taxonomy" id="54128"/>
    <lineage>
        <taxon>Eukaryota</taxon>
        <taxon>Metazoa</taxon>
        <taxon>Ecdysozoa</taxon>
        <taxon>Arthropoda</taxon>
        <taxon>Hexapoda</taxon>
        <taxon>Insecta</taxon>
        <taxon>Pterygota</taxon>
        <taxon>Neoptera</taxon>
        <taxon>Endopterygota</taxon>
        <taxon>Hymenoptera</taxon>
        <taxon>Apocrita</taxon>
        <taxon>Proctotrupomorpha</taxon>
        <taxon>Chalcidoidea</taxon>
        <taxon>Trichogrammatidae</taxon>
        <taxon>Trichogramma</taxon>
    </lineage>
</organism>
<dbReference type="AlphaFoldDB" id="A0ABD2W297"/>
<proteinExistence type="predicted"/>
<evidence type="ECO:0000313" key="1">
    <source>
        <dbReference type="EMBL" id="KAL3386681.1"/>
    </source>
</evidence>
<accession>A0ABD2W297</accession>
<dbReference type="Proteomes" id="UP001627154">
    <property type="component" value="Unassembled WGS sequence"/>
</dbReference>